<keyword evidence="4" id="KW-1185">Reference proteome</keyword>
<dbReference type="EMBL" id="BPVZ01000012">
    <property type="protein sequence ID" value="GKU98059.1"/>
    <property type="molecule type" value="Genomic_DNA"/>
</dbReference>
<feature type="region of interest" description="Disordered" evidence="1">
    <location>
        <begin position="32"/>
        <end position="85"/>
    </location>
</feature>
<evidence type="ECO:0000313" key="4">
    <source>
        <dbReference type="Proteomes" id="UP001054252"/>
    </source>
</evidence>
<name>A0AAV5II68_9ROSI</name>
<proteinExistence type="predicted"/>
<evidence type="ECO:0000313" key="3">
    <source>
        <dbReference type="EMBL" id="GKU98059.1"/>
    </source>
</evidence>
<sequence>MQCATTKSLLSFAFLFIEPVEARVRKLENKKKAMEKLREKSQVSKPKGEAPSTQQLPDDKSLPTLPLPSQASRVGRLVEATHNNI</sequence>
<dbReference type="Proteomes" id="UP001054252">
    <property type="component" value="Unassembled WGS sequence"/>
</dbReference>
<organism evidence="3 4">
    <name type="scientific">Rubroshorea leprosula</name>
    <dbReference type="NCBI Taxonomy" id="152421"/>
    <lineage>
        <taxon>Eukaryota</taxon>
        <taxon>Viridiplantae</taxon>
        <taxon>Streptophyta</taxon>
        <taxon>Embryophyta</taxon>
        <taxon>Tracheophyta</taxon>
        <taxon>Spermatophyta</taxon>
        <taxon>Magnoliopsida</taxon>
        <taxon>eudicotyledons</taxon>
        <taxon>Gunneridae</taxon>
        <taxon>Pentapetalae</taxon>
        <taxon>rosids</taxon>
        <taxon>malvids</taxon>
        <taxon>Malvales</taxon>
        <taxon>Dipterocarpaceae</taxon>
        <taxon>Rubroshorea</taxon>
    </lineage>
</organism>
<dbReference type="AlphaFoldDB" id="A0AAV5II68"/>
<feature type="compositionally biased region" description="Basic and acidic residues" evidence="1">
    <location>
        <begin position="32"/>
        <end position="48"/>
    </location>
</feature>
<evidence type="ECO:0000256" key="2">
    <source>
        <dbReference type="SAM" id="SignalP"/>
    </source>
</evidence>
<accession>A0AAV5II68</accession>
<keyword evidence="2" id="KW-0732">Signal</keyword>
<feature type="chain" id="PRO_5043641165" evidence="2">
    <location>
        <begin position="23"/>
        <end position="85"/>
    </location>
</feature>
<comment type="caution">
    <text evidence="3">The sequence shown here is derived from an EMBL/GenBank/DDBJ whole genome shotgun (WGS) entry which is preliminary data.</text>
</comment>
<feature type="signal peptide" evidence="2">
    <location>
        <begin position="1"/>
        <end position="22"/>
    </location>
</feature>
<protein>
    <submittedName>
        <fullName evidence="3">Uncharacterized protein</fullName>
    </submittedName>
</protein>
<reference evidence="3 4" key="1">
    <citation type="journal article" date="2021" name="Commun. Biol.">
        <title>The genome of Shorea leprosula (Dipterocarpaceae) highlights the ecological relevance of drought in aseasonal tropical rainforests.</title>
        <authorList>
            <person name="Ng K.K.S."/>
            <person name="Kobayashi M.J."/>
            <person name="Fawcett J.A."/>
            <person name="Hatakeyama M."/>
            <person name="Paape T."/>
            <person name="Ng C.H."/>
            <person name="Ang C.C."/>
            <person name="Tnah L.H."/>
            <person name="Lee C.T."/>
            <person name="Nishiyama T."/>
            <person name="Sese J."/>
            <person name="O'Brien M.J."/>
            <person name="Copetti D."/>
            <person name="Mohd Noor M.I."/>
            <person name="Ong R.C."/>
            <person name="Putra M."/>
            <person name="Sireger I.Z."/>
            <person name="Indrioko S."/>
            <person name="Kosugi Y."/>
            <person name="Izuno A."/>
            <person name="Isagi Y."/>
            <person name="Lee S.L."/>
            <person name="Shimizu K.K."/>
        </authorList>
    </citation>
    <scope>NUCLEOTIDE SEQUENCE [LARGE SCALE GENOMIC DNA]</scope>
    <source>
        <strain evidence="3">214</strain>
    </source>
</reference>
<gene>
    <name evidence="3" type="ORF">SLEP1_g11111</name>
</gene>
<evidence type="ECO:0000256" key="1">
    <source>
        <dbReference type="SAM" id="MobiDB-lite"/>
    </source>
</evidence>